<feature type="compositionally biased region" description="Acidic residues" evidence="1">
    <location>
        <begin position="70"/>
        <end position="83"/>
    </location>
</feature>
<dbReference type="AlphaFoldDB" id="A0A9W7BMN4"/>
<dbReference type="EMBL" id="BRXY01000349">
    <property type="protein sequence ID" value="GMH88990.1"/>
    <property type="molecule type" value="Genomic_DNA"/>
</dbReference>
<name>A0A9W7BMN4_9STRA</name>
<protein>
    <submittedName>
        <fullName evidence="2">Uncharacterized protein</fullName>
    </submittedName>
</protein>
<dbReference type="OrthoDB" id="10515373at2759"/>
<feature type="region of interest" description="Disordered" evidence="1">
    <location>
        <begin position="221"/>
        <end position="274"/>
    </location>
</feature>
<sequence length="274" mass="29426">MNYNLVNWLEPPFYIYPGILRLLAMSEDLANSKAELADVLELLLDSPDDEELLALKSDLEELIALAEDEAEDVAEDEAEDEALDSSASAPPAGGGGPAPISGPISSPLQTGLQTEKTYDRNAAAFLMQGSSAVSAPSAPTADDLLNDLDDEPSAPVAEVKKPKSKIKVDTEFEIPANLRLLPTDTEETKLKKRKKVKALKSKFKNIKSEVVATSKAASWQNFKSGGSKKKKRKGLKEESMFKTGEGSGVGVSSLDILKSRDAGGGEANPKRFKY</sequence>
<dbReference type="Proteomes" id="UP001165085">
    <property type="component" value="Unassembled WGS sequence"/>
</dbReference>
<evidence type="ECO:0000256" key="1">
    <source>
        <dbReference type="SAM" id="MobiDB-lite"/>
    </source>
</evidence>
<feature type="region of interest" description="Disordered" evidence="1">
    <location>
        <begin position="70"/>
        <end position="110"/>
    </location>
</feature>
<proteinExistence type="predicted"/>
<gene>
    <name evidence="2" type="ORF">TrST_g1678</name>
</gene>
<feature type="region of interest" description="Disordered" evidence="1">
    <location>
        <begin position="132"/>
        <end position="164"/>
    </location>
</feature>
<organism evidence="2 3">
    <name type="scientific">Triparma strigata</name>
    <dbReference type="NCBI Taxonomy" id="1606541"/>
    <lineage>
        <taxon>Eukaryota</taxon>
        <taxon>Sar</taxon>
        <taxon>Stramenopiles</taxon>
        <taxon>Ochrophyta</taxon>
        <taxon>Bolidophyceae</taxon>
        <taxon>Parmales</taxon>
        <taxon>Triparmaceae</taxon>
        <taxon>Triparma</taxon>
    </lineage>
</organism>
<accession>A0A9W7BMN4</accession>
<comment type="caution">
    <text evidence="2">The sequence shown here is derived from an EMBL/GenBank/DDBJ whole genome shotgun (WGS) entry which is preliminary data.</text>
</comment>
<keyword evidence="3" id="KW-1185">Reference proteome</keyword>
<reference evidence="3" key="1">
    <citation type="journal article" date="2023" name="Commun. Biol.">
        <title>Genome analysis of Parmales, the sister group of diatoms, reveals the evolutionary specialization of diatoms from phago-mixotrophs to photoautotrophs.</title>
        <authorList>
            <person name="Ban H."/>
            <person name="Sato S."/>
            <person name="Yoshikawa S."/>
            <person name="Yamada K."/>
            <person name="Nakamura Y."/>
            <person name="Ichinomiya M."/>
            <person name="Sato N."/>
            <person name="Blanc-Mathieu R."/>
            <person name="Endo H."/>
            <person name="Kuwata A."/>
            <person name="Ogata H."/>
        </authorList>
    </citation>
    <scope>NUCLEOTIDE SEQUENCE [LARGE SCALE GENOMIC DNA]</scope>
    <source>
        <strain evidence="3">NIES 3701</strain>
    </source>
</reference>
<evidence type="ECO:0000313" key="3">
    <source>
        <dbReference type="Proteomes" id="UP001165085"/>
    </source>
</evidence>
<evidence type="ECO:0000313" key="2">
    <source>
        <dbReference type="EMBL" id="GMH88990.1"/>
    </source>
</evidence>
<feature type="compositionally biased region" description="Low complexity" evidence="1">
    <location>
        <begin position="98"/>
        <end position="108"/>
    </location>
</feature>
<feature type="compositionally biased region" description="Low complexity" evidence="1">
    <location>
        <begin position="132"/>
        <end position="141"/>
    </location>
</feature>